<gene>
    <name evidence="2" type="ORF">g.43470</name>
    <name evidence="4" type="ORF">g.43472</name>
    <name evidence="3" type="ORF">g.43473</name>
</gene>
<evidence type="ECO:0000256" key="1">
    <source>
        <dbReference type="SAM" id="MobiDB-lite"/>
    </source>
</evidence>
<reference evidence="3" key="1">
    <citation type="submission" date="2015-11" db="EMBL/GenBank/DDBJ databases">
        <title>De novo transcriptome assembly of four potential Pierce s Disease insect vectors from Arizona vineyards.</title>
        <authorList>
            <person name="Tassone E.E."/>
        </authorList>
    </citation>
    <scope>NUCLEOTIDE SEQUENCE</scope>
</reference>
<name>A0A1B6KYJ2_9HEMI</name>
<accession>A0A1B6KYJ2</accession>
<proteinExistence type="predicted"/>
<dbReference type="EMBL" id="GEBQ01023502">
    <property type="protein sequence ID" value="JAT16475.1"/>
    <property type="molecule type" value="Transcribed_RNA"/>
</dbReference>
<evidence type="ECO:0000313" key="4">
    <source>
        <dbReference type="EMBL" id="JAT25436.1"/>
    </source>
</evidence>
<evidence type="ECO:0000313" key="2">
    <source>
        <dbReference type="EMBL" id="JAT09844.1"/>
    </source>
</evidence>
<dbReference type="EMBL" id="GEBQ01014541">
    <property type="protein sequence ID" value="JAT25436.1"/>
    <property type="molecule type" value="Transcribed_RNA"/>
</dbReference>
<feature type="compositionally biased region" description="Acidic residues" evidence="1">
    <location>
        <begin position="36"/>
        <end position="54"/>
    </location>
</feature>
<evidence type="ECO:0000313" key="3">
    <source>
        <dbReference type="EMBL" id="JAT16475.1"/>
    </source>
</evidence>
<sequence>MPDPCRSDDIRDLLNNDNLLDDVSEIGSDISAVDVPNDDDVSLEDFSSESDDDYEPRLSDLGRPNSTESEESASDSDIPLAQRNPSNVWVRVLPPETELNAEEKFLVRRRFFLL</sequence>
<protein>
    <submittedName>
        <fullName evidence="3">Uncharacterized protein</fullName>
    </submittedName>
</protein>
<dbReference type="EMBL" id="GEBQ01030133">
    <property type="protein sequence ID" value="JAT09844.1"/>
    <property type="molecule type" value="Transcribed_RNA"/>
</dbReference>
<dbReference type="AlphaFoldDB" id="A0A1B6KYJ2"/>
<feature type="region of interest" description="Disordered" evidence="1">
    <location>
        <begin position="30"/>
        <end position="86"/>
    </location>
</feature>
<organism evidence="3">
    <name type="scientific">Graphocephala atropunctata</name>
    <dbReference type="NCBI Taxonomy" id="36148"/>
    <lineage>
        <taxon>Eukaryota</taxon>
        <taxon>Metazoa</taxon>
        <taxon>Ecdysozoa</taxon>
        <taxon>Arthropoda</taxon>
        <taxon>Hexapoda</taxon>
        <taxon>Insecta</taxon>
        <taxon>Pterygota</taxon>
        <taxon>Neoptera</taxon>
        <taxon>Paraneoptera</taxon>
        <taxon>Hemiptera</taxon>
        <taxon>Auchenorrhyncha</taxon>
        <taxon>Membracoidea</taxon>
        <taxon>Cicadellidae</taxon>
        <taxon>Cicadellinae</taxon>
        <taxon>Cicadellini</taxon>
        <taxon>Graphocephala</taxon>
    </lineage>
</organism>